<dbReference type="RefSeq" id="WP_124145350.1">
    <property type="nucleotide sequence ID" value="NZ_CAWOKI010000080.1"/>
</dbReference>
<dbReference type="SUPFAM" id="SSF56281">
    <property type="entry name" value="Metallo-hydrolase/oxidoreductase"/>
    <property type="match status" value="1"/>
</dbReference>
<proteinExistence type="predicted"/>
<protein>
    <submittedName>
        <fullName evidence="1">Zn-dependent hydrolase</fullName>
    </submittedName>
</protein>
<organism evidence="1 2">
    <name type="scientific">Okeania hirsuta</name>
    <dbReference type="NCBI Taxonomy" id="1458930"/>
    <lineage>
        <taxon>Bacteria</taxon>
        <taxon>Bacillati</taxon>
        <taxon>Cyanobacteriota</taxon>
        <taxon>Cyanophyceae</taxon>
        <taxon>Oscillatoriophycideae</taxon>
        <taxon>Oscillatoriales</taxon>
        <taxon>Microcoleaceae</taxon>
        <taxon>Okeania</taxon>
    </lineage>
</organism>
<dbReference type="Proteomes" id="UP000269154">
    <property type="component" value="Unassembled WGS sequence"/>
</dbReference>
<dbReference type="Gene3D" id="3.60.15.10">
    <property type="entry name" value="Ribonuclease Z/Hydroxyacylglutathione hydrolase-like"/>
    <property type="match status" value="1"/>
</dbReference>
<keyword evidence="1" id="KW-0378">Hydrolase</keyword>
<sequence>MKRRKFIRYTQASLLALIGTGLTSKFHHSQAQTGESLTIKWLGHTCFLFEDAATKVLVNPFRPIGCTAGYRNPTVDTDLILISSRLLDEGVVENFTSNPPPMLLYEPGVYQVDNRQIQGIRTTKDREGGRRFGTNVAWLWQQAGIKILHLGGLASPIGIEERILIGRPDLLFIPVGGGPKAYTPLEAKQTLEVLKPRIVIPTHYKTEAADEATCDIAPIEEFLSVMEGTPVRVVNQDTISITRADVPQEGSIIEVLSYGFDQVSPDSLGSN</sequence>
<reference evidence="1 2" key="1">
    <citation type="journal article" date="2018" name="ACS Chem. Biol.">
        <title>Ketoreductase domain dysfunction expands chemodiversity: malyngamide biosynthesis in the cyanobacterium Okeania hirsuta.</title>
        <authorList>
            <person name="Moss N.A."/>
            <person name="Leao T."/>
            <person name="Rankin M."/>
            <person name="McCullough T.M."/>
            <person name="Qu P."/>
            <person name="Korobeynikov A."/>
            <person name="Smith J.L."/>
            <person name="Gerwick L."/>
            <person name="Gerwick W.H."/>
        </authorList>
    </citation>
    <scope>NUCLEOTIDE SEQUENCE [LARGE SCALE GENOMIC DNA]</scope>
    <source>
        <strain evidence="1 2">PAB10Feb10-1</strain>
    </source>
</reference>
<dbReference type="Pfam" id="PF13483">
    <property type="entry name" value="Lactamase_B_3"/>
    <property type="match status" value="1"/>
</dbReference>
<evidence type="ECO:0000313" key="2">
    <source>
        <dbReference type="Proteomes" id="UP000269154"/>
    </source>
</evidence>
<comment type="caution">
    <text evidence="1">The sequence shown here is derived from an EMBL/GenBank/DDBJ whole genome shotgun (WGS) entry which is preliminary data.</text>
</comment>
<dbReference type="OrthoDB" id="9789133at2"/>
<dbReference type="EMBL" id="RCBY01000064">
    <property type="protein sequence ID" value="RQH43238.1"/>
    <property type="molecule type" value="Genomic_DNA"/>
</dbReference>
<dbReference type="InterPro" id="IPR036866">
    <property type="entry name" value="RibonucZ/Hydroxyglut_hydro"/>
</dbReference>
<accession>A0A3N6QK40</accession>
<dbReference type="PANTHER" id="PTHR39189:SF1">
    <property type="entry name" value="UPF0173 METAL-DEPENDENT HYDROLASE YTKL"/>
    <property type="match status" value="1"/>
</dbReference>
<dbReference type="GO" id="GO:0016787">
    <property type="term" value="F:hydrolase activity"/>
    <property type="evidence" value="ECO:0007669"/>
    <property type="project" value="UniProtKB-KW"/>
</dbReference>
<dbReference type="PANTHER" id="PTHR39189">
    <property type="entry name" value="UPF0173 METAL-DEPENDENT HYDROLASE YTKL"/>
    <property type="match status" value="1"/>
</dbReference>
<evidence type="ECO:0000313" key="1">
    <source>
        <dbReference type="EMBL" id="RQH43238.1"/>
    </source>
</evidence>
<dbReference type="AlphaFoldDB" id="A0A3N6QK40"/>
<name>A0A3N6QK40_9CYAN</name>
<gene>
    <name evidence="1" type="ORF">D5R40_13245</name>
</gene>
<keyword evidence="2" id="KW-1185">Reference proteome</keyword>